<feature type="domain" description="Phosphoadenosine phosphosulphate reductase" evidence="1">
    <location>
        <begin position="167"/>
        <end position="242"/>
    </location>
</feature>
<dbReference type="GO" id="GO:0071453">
    <property type="term" value="P:cellular response to oxygen levels"/>
    <property type="evidence" value="ECO:0007669"/>
    <property type="project" value="TreeGrafter"/>
</dbReference>
<name>A0A5U0QRS2_SALER</name>
<dbReference type="PANTHER" id="PTHR30083:SF0">
    <property type="entry name" value="3'-PHOSPHOADENOSINE 5'-PHOSPHOSULFATE SULFOTRANSFERASE (PAPS REDUCTASE)_FAD SYNTHETASE"/>
    <property type="match status" value="1"/>
</dbReference>
<dbReference type="CDD" id="cd23947">
    <property type="entry name" value="PAPS_reductase-like_YbdN"/>
    <property type="match status" value="1"/>
</dbReference>
<sequence length="411" mass="47585">MVNRNPPAGSRKIPLGTDVLTAARQRIADTFDQFDRLCLSFSGGKDSTVMLHLVAEEARKRGRKFSILFIDWEVQYNATLAHVAAMRVRYSDCTEEFFHICLPMTTVNGVSAVQPEWTAWEPGVAWVRQPPTDSVTDPAYFPFYRSGMTFESFVPAFNTWFAQGVRAAILVGIRADESLNRFLAISSRRKLRLSPDRPWTTLQPGGDCWSVYPLYDWHVTDIWRFHAVTGLPYNPVYDLMFRAGVSLAAMRICEPFGPEQRKGLWLYHVLEPETWARACERVSGAASGAKYVRSGRQYFGRQRPEKPAHHTWQSYACFLLDSLPQPVAEHYRTKIAVYLHWYQEREWPQGIPDEQDGDTGGRDIPSWRRICKVILRNDYWCRGLSFSPTKNHNYRNYMARLKRQREEWGLI</sequence>
<dbReference type="InterPro" id="IPR014729">
    <property type="entry name" value="Rossmann-like_a/b/a_fold"/>
</dbReference>
<dbReference type="Gene3D" id="3.40.50.620">
    <property type="entry name" value="HUPs"/>
    <property type="match status" value="1"/>
</dbReference>
<proteinExistence type="predicted"/>
<protein>
    <submittedName>
        <fullName evidence="2">Phosphoadenosine phosphosulfate reductase</fullName>
    </submittedName>
</protein>
<gene>
    <name evidence="2" type="ORF">DO374_18880</name>
</gene>
<dbReference type="AlphaFoldDB" id="A0A5U0QRS2"/>
<dbReference type="SUPFAM" id="SSF52402">
    <property type="entry name" value="Adenine nucleotide alpha hydrolases-like"/>
    <property type="match status" value="1"/>
</dbReference>
<reference evidence="2" key="1">
    <citation type="submission" date="2018-06" db="EMBL/GenBank/DDBJ databases">
        <authorList>
            <consortium name="PulseNet: The National Subtyping Network for Foodborne Disease Surveillance"/>
            <person name="Tarr C.L."/>
            <person name="Trees E."/>
            <person name="Katz L.S."/>
            <person name="Carleton-Romer H.A."/>
            <person name="Stroika S."/>
            <person name="Kucerova Z."/>
            <person name="Roache K.F."/>
            <person name="Sabol A.L."/>
            <person name="Besser J."/>
            <person name="Gerner-Smidt P."/>
        </authorList>
    </citation>
    <scope>NUCLEOTIDE SEQUENCE</scope>
    <source>
        <strain evidence="2">PNUSAS037973</strain>
    </source>
</reference>
<evidence type="ECO:0000259" key="1">
    <source>
        <dbReference type="Pfam" id="PF01507"/>
    </source>
</evidence>
<dbReference type="GO" id="GO:0003824">
    <property type="term" value="F:catalytic activity"/>
    <property type="evidence" value="ECO:0007669"/>
    <property type="project" value="InterPro"/>
</dbReference>
<dbReference type="Pfam" id="PF11922">
    <property type="entry name" value="DUF3440"/>
    <property type="match status" value="2"/>
</dbReference>
<dbReference type="InterPro" id="IPR021845">
    <property type="entry name" value="DUF3440"/>
</dbReference>
<accession>A0A5U0QRS2</accession>
<evidence type="ECO:0000313" key="2">
    <source>
        <dbReference type="EMBL" id="EBO4966599.1"/>
    </source>
</evidence>
<comment type="caution">
    <text evidence="2">The sequence shown here is derived from an EMBL/GenBank/DDBJ whole genome shotgun (WGS) entry which is preliminary data.</text>
</comment>
<dbReference type="InterPro" id="IPR002500">
    <property type="entry name" value="PAPS_reduct_dom"/>
</dbReference>
<dbReference type="PANTHER" id="PTHR30083">
    <property type="entry name" value="TRANSCRIPTIONAL REGULATOR-RELATED"/>
    <property type="match status" value="1"/>
</dbReference>
<organism evidence="2">
    <name type="scientific">Salmonella enterica</name>
    <name type="common">Salmonella choleraesuis</name>
    <dbReference type="NCBI Taxonomy" id="28901"/>
    <lineage>
        <taxon>Bacteria</taxon>
        <taxon>Pseudomonadati</taxon>
        <taxon>Pseudomonadota</taxon>
        <taxon>Gammaproteobacteria</taxon>
        <taxon>Enterobacterales</taxon>
        <taxon>Enterobacteriaceae</taxon>
        <taxon>Salmonella</taxon>
    </lineage>
</organism>
<dbReference type="Pfam" id="PF01507">
    <property type="entry name" value="PAPS_reduct"/>
    <property type="match status" value="2"/>
</dbReference>
<dbReference type="EMBL" id="AAGIRW010000085">
    <property type="protein sequence ID" value="EBO4966599.1"/>
    <property type="molecule type" value="Genomic_DNA"/>
</dbReference>
<feature type="domain" description="Phosphoadenosine phosphosulphate reductase" evidence="1">
    <location>
        <begin position="37"/>
        <end position="90"/>
    </location>
</feature>